<dbReference type="InterPro" id="IPR044810">
    <property type="entry name" value="WRKY_plant"/>
</dbReference>
<keyword evidence="4" id="KW-0804">Transcription</keyword>
<dbReference type="PANTHER" id="PTHR31221:SF83">
    <property type="entry name" value="WRKY TRANSCRIPTION FACTOR 75-RELATED"/>
    <property type="match status" value="1"/>
</dbReference>
<keyword evidence="3" id="KW-0238">DNA-binding</keyword>
<gene>
    <name evidence="8" type="ORF">HPP92_024393</name>
</gene>
<evidence type="ECO:0000256" key="5">
    <source>
        <dbReference type="ARBA" id="ARBA00023242"/>
    </source>
</evidence>
<evidence type="ECO:0000256" key="4">
    <source>
        <dbReference type="ARBA" id="ARBA00023163"/>
    </source>
</evidence>
<keyword evidence="5" id="KW-0539">Nucleus</keyword>
<reference evidence="8 9" key="1">
    <citation type="journal article" date="2020" name="Nat. Food">
        <title>A phased Vanilla planifolia genome enables genetic improvement of flavour and production.</title>
        <authorList>
            <person name="Hasing T."/>
            <person name="Tang H."/>
            <person name="Brym M."/>
            <person name="Khazi F."/>
            <person name="Huang T."/>
            <person name="Chambers A.H."/>
        </authorList>
    </citation>
    <scope>NUCLEOTIDE SEQUENCE [LARGE SCALE GENOMIC DNA]</scope>
    <source>
        <tissue evidence="8">Leaf</tissue>
    </source>
</reference>
<evidence type="ECO:0000259" key="7">
    <source>
        <dbReference type="PROSITE" id="PS50811"/>
    </source>
</evidence>
<dbReference type="InterPro" id="IPR036576">
    <property type="entry name" value="WRKY_dom_sf"/>
</dbReference>
<accession>A0A835PMA9</accession>
<name>A0A835PMA9_VANPL</name>
<dbReference type="FunFam" id="2.20.25.80:FF:000003">
    <property type="entry name" value="WRKY transcription factor 57"/>
    <property type="match status" value="1"/>
</dbReference>
<dbReference type="OrthoDB" id="1915472at2759"/>
<dbReference type="SUPFAM" id="SSF118290">
    <property type="entry name" value="WRKY DNA-binding domain"/>
    <property type="match status" value="1"/>
</dbReference>
<feature type="compositionally biased region" description="Polar residues" evidence="6">
    <location>
        <begin position="11"/>
        <end position="22"/>
    </location>
</feature>
<dbReference type="Proteomes" id="UP000639772">
    <property type="component" value="Chromosome 13"/>
</dbReference>
<evidence type="ECO:0000256" key="2">
    <source>
        <dbReference type="ARBA" id="ARBA00023015"/>
    </source>
</evidence>
<proteinExistence type="predicted"/>
<feature type="compositionally biased region" description="Low complexity" evidence="6">
    <location>
        <begin position="31"/>
        <end position="44"/>
    </location>
</feature>
<feature type="domain" description="WRKY" evidence="7">
    <location>
        <begin position="77"/>
        <end position="138"/>
    </location>
</feature>
<dbReference type="EMBL" id="JADCNM010000013">
    <property type="protein sequence ID" value="KAG0456605.1"/>
    <property type="molecule type" value="Genomic_DNA"/>
</dbReference>
<keyword evidence="2" id="KW-0805">Transcription regulation</keyword>
<comment type="caution">
    <text evidence="8">The sequence shown here is derived from an EMBL/GenBank/DDBJ whole genome shotgun (WGS) entry which is preliminary data.</text>
</comment>
<organism evidence="8 9">
    <name type="scientific">Vanilla planifolia</name>
    <name type="common">Vanilla</name>
    <dbReference type="NCBI Taxonomy" id="51239"/>
    <lineage>
        <taxon>Eukaryota</taxon>
        <taxon>Viridiplantae</taxon>
        <taxon>Streptophyta</taxon>
        <taxon>Embryophyta</taxon>
        <taxon>Tracheophyta</taxon>
        <taxon>Spermatophyta</taxon>
        <taxon>Magnoliopsida</taxon>
        <taxon>Liliopsida</taxon>
        <taxon>Asparagales</taxon>
        <taxon>Orchidaceae</taxon>
        <taxon>Vanilloideae</taxon>
        <taxon>Vanilleae</taxon>
        <taxon>Vanilla</taxon>
    </lineage>
</organism>
<protein>
    <recommendedName>
        <fullName evidence="7">WRKY domain-containing protein</fullName>
    </recommendedName>
</protein>
<dbReference type="PANTHER" id="PTHR31221">
    <property type="entry name" value="WRKY TRANSCRIPTION FACTOR PROTEIN 1-RELATED"/>
    <property type="match status" value="1"/>
</dbReference>
<comment type="subcellular location">
    <subcellularLocation>
        <location evidence="1">Nucleus</location>
    </subcellularLocation>
</comment>
<evidence type="ECO:0000256" key="3">
    <source>
        <dbReference type="ARBA" id="ARBA00023125"/>
    </source>
</evidence>
<evidence type="ECO:0000313" key="8">
    <source>
        <dbReference type="EMBL" id="KAG0456605.1"/>
    </source>
</evidence>
<evidence type="ECO:0000256" key="1">
    <source>
        <dbReference type="ARBA" id="ARBA00004123"/>
    </source>
</evidence>
<dbReference type="GO" id="GO:0043565">
    <property type="term" value="F:sequence-specific DNA binding"/>
    <property type="evidence" value="ECO:0007669"/>
    <property type="project" value="InterPro"/>
</dbReference>
<evidence type="ECO:0000256" key="6">
    <source>
        <dbReference type="SAM" id="MobiDB-lite"/>
    </source>
</evidence>
<dbReference type="AlphaFoldDB" id="A0A835PMA9"/>
<dbReference type="Pfam" id="PF03106">
    <property type="entry name" value="WRKY"/>
    <property type="match status" value="1"/>
</dbReference>
<dbReference type="Gene3D" id="2.20.25.80">
    <property type="entry name" value="WRKY domain"/>
    <property type="match status" value="1"/>
</dbReference>
<evidence type="ECO:0000313" key="9">
    <source>
        <dbReference type="Proteomes" id="UP000639772"/>
    </source>
</evidence>
<dbReference type="PROSITE" id="PS50811">
    <property type="entry name" value="WRKY"/>
    <property type="match status" value="1"/>
</dbReference>
<sequence length="156" mass="17773">MENFYPPLSPPNHSTPSPSFSTLHAPPQFFSNGHLHASSSHHGLPAAKHVEEPQTSGLTGKKKKKEPEPRFAFQTRSQVDVLDDGYRWRKYGQKAMKNSRFPRCTHKGCDVKKQVQRLSNDEEFVVTTYKGTHNHPINKSTESFEHILGQMQVYSN</sequence>
<dbReference type="SMART" id="SM00774">
    <property type="entry name" value="WRKY"/>
    <property type="match status" value="1"/>
</dbReference>
<feature type="region of interest" description="Disordered" evidence="6">
    <location>
        <begin position="1"/>
        <end position="72"/>
    </location>
</feature>
<dbReference type="GO" id="GO:0005634">
    <property type="term" value="C:nucleus"/>
    <property type="evidence" value="ECO:0007669"/>
    <property type="project" value="UniProtKB-SubCell"/>
</dbReference>
<dbReference type="InterPro" id="IPR003657">
    <property type="entry name" value="WRKY_dom"/>
</dbReference>
<dbReference type="GO" id="GO:0003700">
    <property type="term" value="F:DNA-binding transcription factor activity"/>
    <property type="evidence" value="ECO:0007669"/>
    <property type="project" value="InterPro"/>
</dbReference>